<evidence type="ECO:0000313" key="1">
    <source>
        <dbReference type="EMBL" id="RMZ94849.1"/>
    </source>
</evidence>
<dbReference type="EMBL" id="REGN01012772">
    <property type="protein sequence ID" value="RMZ94849.1"/>
    <property type="molecule type" value="Genomic_DNA"/>
</dbReference>
<reference evidence="1 2" key="1">
    <citation type="journal article" date="2018" name="Sci. Rep.">
        <title>Genomic signatures of local adaptation to the degree of environmental predictability in rotifers.</title>
        <authorList>
            <person name="Franch-Gras L."/>
            <person name="Hahn C."/>
            <person name="Garcia-Roger E.M."/>
            <person name="Carmona M.J."/>
            <person name="Serra M."/>
            <person name="Gomez A."/>
        </authorList>
    </citation>
    <scope>NUCLEOTIDE SEQUENCE [LARGE SCALE GENOMIC DNA]</scope>
    <source>
        <strain evidence="1">HYR1</strain>
    </source>
</reference>
<name>A0A3M7P7A4_BRAPC</name>
<comment type="caution">
    <text evidence="1">The sequence shown here is derived from an EMBL/GenBank/DDBJ whole genome shotgun (WGS) entry which is preliminary data.</text>
</comment>
<dbReference type="Proteomes" id="UP000276133">
    <property type="component" value="Unassembled WGS sequence"/>
</dbReference>
<dbReference type="AlphaFoldDB" id="A0A3M7P7A4"/>
<accession>A0A3M7P7A4</accession>
<sequence>MTLSPNAQEFIPIAYSIPSVQTFVLDPSTGTTSPVIISHIPFGYASSPYYAPSQIMVPRQVFYHYPSNLSAPVQATQSLNVPHEPYIADQKMYKKVFNNVNLIKQTIECHYNIQNQPGCLTPKNSMVPGRSSGKISIKNMNHNIRQEVGFKLNIGDFPQLGFSGNAEQASSK</sequence>
<gene>
    <name evidence="1" type="ORF">BpHYR1_040408</name>
</gene>
<proteinExistence type="predicted"/>
<protein>
    <submittedName>
        <fullName evidence="1">Uncharacterized protein</fullName>
    </submittedName>
</protein>
<keyword evidence="2" id="KW-1185">Reference proteome</keyword>
<organism evidence="1 2">
    <name type="scientific">Brachionus plicatilis</name>
    <name type="common">Marine rotifer</name>
    <name type="synonym">Brachionus muelleri</name>
    <dbReference type="NCBI Taxonomy" id="10195"/>
    <lineage>
        <taxon>Eukaryota</taxon>
        <taxon>Metazoa</taxon>
        <taxon>Spiralia</taxon>
        <taxon>Gnathifera</taxon>
        <taxon>Rotifera</taxon>
        <taxon>Eurotatoria</taxon>
        <taxon>Monogononta</taxon>
        <taxon>Pseudotrocha</taxon>
        <taxon>Ploima</taxon>
        <taxon>Brachionidae</taxon>
        <taxon>Brachionus</taxon>
    </lineage>
</organism>
<evidence type="ECO:0000313" key="2">
    <source>
        <dbReference type="Proteomes" id="UP000276133"/>
    </source>
</evidence>